<evidence type="ECO:0000313" key="3">
    <source>
        <dbReference type="Proteomes" id="UP000756132"/>
    </source>
</evidence>
<dbReference type="GeneID" id="71993620"/>
<name>A0A9Q8PLR6_PASFU</name>
<dbReference type="InterPro" id="IPR052895">
    <property type="entry name" value="HetReg/Transcr_Mod"/>
</dbReference>
<protein>
    <submittedName>
        <fullName evidence="2">Heterokaryon incompatibility protein 6, OR allele</fullName>
    </submittedName>
</protein>
<accession>A0A9Q8PLR6</accession>
<dbReference type="OrthoDB" id="3647238at2759"/>
<dbReference type="Proteomes" id="UP000756132">
    <property type="component" value="Chromosome 12"/>
</dbReference>
<dbReference type="EMBL" id="CP090174">
    <property type="protein sequence ID" value="UJO24798.1"/>
    <property type="molecule type" value="Genomic_DNA"/>
</dbReference>
<gene>
    <name evidence="2" type="ORF">CLAFUR5_13742</name>
</gene>
<dbReference type="AlphaFoldDB" id="A0A9Q8PLR6"/>
<feature type="domain" description="Heterokaryon incompatibility" evidence="1">
    <location>
        <begin position="124"/>
        <end position="214"/>
    </location>
</feature>
<dbReference type="RefSeq" id="XP_047769164.1">
    <property type="nucleotide sequence ID" value="XM_047912890.1"/>
</dbReference>
<reference evidence="2" key="2">
    <citation type="journal article" date="2022" name="Microb. Genom.">
        <title>A chromosome-scale genome assembly of the tomato pathogen Cladosporium fulvum reveals a compartmentalized genome architecture and the presence of a dispensable chromosome.</title>
        <authorList>
            <person name="Zaccaron A.Z."/>
            <person name="Chen L.H."/>
            <person name="Samaras A."/>
            <person name="Stergiopoulos I."/>
        </authorList>
    </citation>
    <scope>NUCLEOTIDE SEQUENCE</scope>
    <source>
        <strain evidence="2">Race5_Kim</strain>
    </source>
</reference>
<organism evidence="2 3">
    <name type="scientific">Passalora fulva</name>
    <name type="common">Tomato leaf mold</name>
    <name type="synonym">Cladosporium fulvum</name>
    <dbReference type="NCBI Taxonomy" id="5499"/>
    <lineage>
        <taxon>Eukaryota</taxon>
        <taxon>Fungi</taxon>
        <taxon>Dikarya</taxon>
        <taxon>Ascomycota</taxon>
        <taxon>Pezizomycotina</taxon>
        <taxon>Dothideomycetes</taxon>
        <taxon>Dothideomycetidae</taxon>
        <taxon>Mycosphaerellales</taxon>
        <taxon>Mycosphaerellaceae</taxon>
        <taxon>Fulvia</taxon>
    </lineage>
</organism>
<dbReference type="InterPro" id="IPR010730">
    <property type="entry name" value="HET"/>
</dbReference>
<evidence type="ECO:0000259" key="1">
    <source>
        <dbReference type="Pfam" id="PF06985"/>
    </source>
</evidence>
<proteinExistence type="predicted"/>
<sequence length="248" mass="28283">MARIEMSLLPDDEPWQAFETPIFVVQALVLHRSLDEHALLLCAYVATANSALLKLHEEENTSHDNNFSQSSRFISTMSDELAPSHEYQHIGEGEIRLLELEPSLCFHNKIVGTLHKVELFDSSFEALSYAWGDGMVSRKISCDSVAVSIAANWDTALRYLRLKKRSRRLWVDGLCINQSDVIEKESQVRLMPDIYREARRCIIWLGEATADTKDLFRAARLCRLLPDPVSVPFKVHFKISLLLKNLGE</sequence>
<keyword evidence="3" id="KW-1185">Reference proteome</keyword>
<dbReference type="KEGG" id="ffu:CLAFUR5_13742"/>
<reference evidence="2" key="1">
    <citation type="submission" date="2021-12" db="EMBL/GenBank/DDBJ databases">
        <authorList>
            <person name="Zaccaron A."/>
            <person name="Stergiopoulos I."/>
        </authorList>
    </citation>
    <scope>NUCLEOTIDE SEQUENCE</scope>
    <source>
        <strain evidence="2">Race5_Kim</strain>
    </source>
</reference>
<dbReference type="PANTHER" id="PTHR24148:SF73">
    <property type="entry name" value="HET DOMAIN PROTEIN (AFU_ORTHOLOGUE AFUA_8G01020)"/>
    <property type="match status" value="1"/>
</dbReference>
<dbReference type="PANTHER" id="PTHR24148">
    <property type="entry name" value="ANKYRIN REPEAT DOMAIN-CONTAINING PROTEIN 39 HOMOLOG-RELATED"/>
    <property type="match status" value="1"/>
</dbReference>
<dbReference type="Pfam" id="PF06985">
    <property type="entry name" value="HET"/>
    <property type="match status" value="1"/>
</dbReference>
<evidence type="ECO:0000313" key="2">
    <source>
        <dbReference type="EMBL" id="UJO24798.1"/>
    </source>
</evidence>